<organism evidence="1 2">
    <name type="scientific">Serratia phage 2050H1</name>
    <dbReference type="NCBI Taxonomy" id="2024250"/>
    <lineage>
        <taxon>Viruses</taxon>
        <taxon>Duplodnaviria</taxon>
        <taxon>Heunggongvirae</taxon>
        <taxon>Uroviricota</taxon>
        <taxon>Caudoviricetes</taxon>
        <taxon>Pantevenvirales</taxon>
        <taxon>Ackermannviridae</taxon>
        <taxon>Miltonvirus</taxon>
        <taxon>Miltonvirus MAM1</taxon>
    </lineage>
</organism>
<name>A0A249Y2F0_9CAUD</name>
<sequence length="81" mass="8995">MSQEAVNDMAMQLAGQLLMEDEALYQYLGENFIEAMGDGVYQAVAEAVANIGAAILREHTGKHFTITTPELLVMEIRKHKK</sequence>
<reference evidence="1 2" key="1">
    <citation type="submission" date="2017-06" db="EMBL/GenBank/DDBJ databases">
        <authorList>
            <person name="Kim H.J."/>
            <person name="Triplett B.A."/>
        </authorList>
    </citation>
    <scope>NUCLEOTIDE SEQUENCE [LARGE SCALE GENOMIC DNA]</scope>
</reference>
<gene>
    <name evidence="1" type="ORF">2050H1_098</name>
</gene>
<dbReference type="Proteomes" id="UP000224362">
    <property type="component" value="Segment"/>
</dbReference>
<protein>
    <submittedName>
        <fullName evidence="1">Uncharacterized protein</fullName>
    </submittedName>
</protein>
<evidence type="ECO:0000313" key="2">
    <source>
        <dbReference type="Proteomes" id="UP000224362"/>
    </source>
</evidence>
<evidence type="ECO:0000313" key="1">
    <source>
        <dbReference type="EMBL" id="ASZ78864.1"/>
    </source>
</evidence>
<dbReference type="EMBL" id="MF285619">
    <property type="protein sequence ID" value="ASZ78864.1"/>
    <property type="molecule type" value="Genomic_DNA"/>
</dbReference>
<proteinExistence type="predicted"/>
<accession>A0A249Y2F0</accession>